<gene>
    <name evidence="17" type="ORF">DOFOFD_10025</name>
</gene>
<keyword evidence="18" id="KW-1185">Reference proteome</keyword>
<evidence type="ECO:0000256" key="10">
    <source>
        <dbReference type="ARBA" id="ARBA00033270"/>
    </source>
</evidence>
<protein>
    <recommendedName>
        <fullName evidence="12">Probable peptidoglycan glycosyltransferase FtsW</fullName>
        <ecNumber evidence="14">2.4.99.28</ecNumber>
    </recommendedName>
    <alternativeName>
        <fullName evidence="13">Cell division protein FtsW</fullName>
    </alternativeName>
    <alternativeName>
        <fullName evidence="10">Cell wall polymerase</fullName>
    </alternativeName>
    <alternativeName>
        <fullName evidence="9">Peptidoglycan polymerase</fullName>
    </alternativeName>
</protein>
<dbReference type="InterPro" id="IPR001182">
    <property type="entry name" value="FtsW/RodA"/>
</dbReference>
<accession>A0ABU7U3S1</accession>
<evidence type="ECO:0000256" key="13">
    <source>
        <dbReference type="ARBA" id="ARBA00041418"/>
    </source>
</evidence>
<feature type="transmembrane region" description="Helical" evidence="16">
    <location>
        <begin position="282"/>
        <end position="299"/>
    </location>
</feature>
<feature type="transmembrane region" description="Helical" evidence="16">
    <location>
        <begin position="22"/>
        <end position="44"/>
    </location>
</feature>
<evidence type="ECO:0000256" key="8">
    <source>
        <dbReference type="ARBA" id="ARBA00023136"/>
    </source>
</evidence>
<feature type="transmembrane region" description="Helical" evidence="16">
    <location>
        <begin position="177"/>
        <end position="193"/>
    </location>
</feature>
<keyword evidence="3" id="KW-0808">Transferase</keyword>
<comment type="caution">
    <text evidence="17">The sequence shown here is derived from an EMBL/GenBank/DDBJ whole genome shotgun (WGS) entry which is preliminary data.</text>
</comment>
<dbReference type="EC" id="2.4.99.28" evidence="14"/>
<dbReference type="EMBL" id="JAWJZY010000004">
    <property type="protein sequence ID" value="MEE8659343.1"/>
    <property type="molecule type" value="Genomic_DNA"/>
</dbReference>
<evidence type="ECO:0000256" key="14">
    <source>
        <dbReference type="ARBA" id="ARBA00044770"/>
    </source>
</evidence>
<evidence type="ECO:0000256" key="16">
    <source>
        <dbReference type="SAM" id="Phobius"/>
    </source>
</evidence>
<evidence type="ECO:0000256" key="15">
    <source>
        <dbReference type="ARBA" id="ARBA00049902"/>
    </source>
</evidence>
<evidence type="ECO:0000256" key="6">
    <source>
        <dbReference type="ARBA" id="ARBA00022984"/>
    </source>
</evidence>
<dbReference type="PANTHER" id="PTHR30474:SF2">
    <property type="entry name" value="PEPTIDOGLYCAN GLYCOSYLTRANSFERASE FTSW-RELATED"/>
    <property type="match status" value="1"/>
</dbReference>
<reference evidence="17 18" key="1">
    <citation type="submission" date="2023-10" db="EMBL/GenBank/DDBJ databases">
        <title>Sorlinia euscelidii gen. nov., sp. nov., an acetic acid bacteria isolated from the gut of Euscelidius variegatus emitter.</title>
        <authorList>
            <person name="Michoud G."/>
            <person name="Marasco R."/>
            <person name="Seferji K."/>
            <person name="Gonella E."/>
            <person name="Garuglieri E."/>
            <person name="Alma A."/>
            <person name="Mapelli F."/>
            <person name="Borin S."/>
            <person name="Daffonchio D."/>
            <person name="Crotti E."/>
        </authorList>
    </citation>
    <scope>NUCLEOTIDE SEQUENCE [LARGE SCALE GENOMIC DNA]</scope>
    <source>
        <strain evidence="17 18">EV16P</strain>
    </source>
</reference>
<feature type="transmembrane region" description="Helical" evidence="16">
    <location>
        <begin position="125"/>
        <end position="140"/>
    </location>
</feature>
<dbReference type="RefSeq" id="WP_394820215.1">
    <property type="nucleotide sequence ID" value="NZ_JAWJZY010000004.1"/>
</dbReference>
<feature type="transmembrane region" description="Helical" evidence="16">
    <location>
        <begin position="152"/>
        <end position="171"/>
    </location>
</feature>
<dbReference type="PANTHER" id="PTHR30474">
    <property type="entry name" value="CELL CYCLE PROTEIN"/>
    <property type="match status" value="1"/>
</dbReference>
<evidence type="ECO:0000256" key="7">
    <source>
        <dbReference type="ARBA" id="ARBA00022989"/>
    </source>
</evidence>
<comment type="catalytic activity">
    <reaction evidence="15">
        <text>[GlcNAc-(1-&gt;4)-Mur2Ac(oyl-L-Ala-gamma-D-Glu-L-Lys-D-Ala-D-Ala)](n)-di-trans,octa-cis-undecaprenyl diphosphate + beta-D-GlcNAc-(1-&gt;4)-Mur2Ac(oyl-L-Ala-gamma-D-Glu-L-Lys-D-Ala-D-Ala)-di-trans,octa-cis-undecaprenyl diphosphate = [GlcNAc-(1-&gt;4)-Mur2Ac(oyl-L-Ala-gamma-D-Glu-L-Lys-D-Ala-D-Ala)](n+1)-di-trans,octa-cis-undecaprenyl diphosphate + di-trans,octa-cis-undecaprenyl diphosphate + H(+)</text>
        <dbReference type="Rhea" id="RHEA:23708"/>
        <dbReference type="Rhea" id="RHEA-COMP:9602"/>
        <dbReference type="Rhea" id="RHEA-COMP:9603"/>
        <dbReference type="ChEBI" id="CHEBI:15378"/>
        <dbReference type="ChEBI" id="CHEBI:58405"/>
        <dbReference type="ChEBI" id="CHEBI:60033"/>
        <dbReference type="ChEBI" id="CHEBI:78435"/>
        <dbReference type="EC" id="2.4.99.28"/>
    </reaction>
</comment>
<sequence length="402" mass="43662">MAGLSRVDNSAFGRWWRNIDRVTLYCVGVLLAFGYILVLAASPAVAVRIGASREMFILKQVIFLAVAGIVTLFVSTMSREAIRKMALIGGGLALLATLMTLVHGLEIKGARRWIALPFMSVQPSEFLKPFFAIVTAWLLAKRRQTTRDGKMLHFPGMVIAFGVYAVILFLLKSQPDIGMLSVVTMVFFVQLFVDGLPLIFVGAGIGAMIAAFIGAFIAFAHVRSRVERFLHPNLGDHYQIDMALRAFGNGGLLGRGPGEGRVKDLLPDAHADFVFAVAGEEYGMIVCVAVIGVFLVMVIRSLQRVLREQDPFVIVAVSGLIAGFGLQAFINMGSTLHLIPTKGMTLPFISYGGSSALSVALTMGMILALTRHHVGSDTNFLHGGSPDMRRNWTNGTRRHLPS</sequence>
<name>A0ABU7U3S1_9PROT</name>
<evidence type="ECO:0000256" key="1">
    <source>
        <dbReference type="ARBA" id="ARBA00004141"/>
    </source>
</evidence>
<keyword evidence="5" id="KW-0133">Cell shape</keyword>
<comment type="subcellular location">
    <subcellularLocation>
        <location evidence="1">Membrane</location>
        <topology evidence="1">Multi-pass membrane protein</topology>
    </subcellularLocation>
</comment>
<evidence type="ECO:0000256" key="2">
    <source>
        <dbReference type="ARBA" id="ARBA00022676"/>
    </source>
</evidence>
<dbReference type="Proteomes" id="UP001312908">
    <property type="component" value="Unassembled WGS sequence"/>
</dbReference>
<keyword evidence="7 16" id="KW-1133">Transmembrane helix</keyword>
<keyword evidence="4 16" id="KW-0812">Transmembrane</keyword>
<dbReference type="Pfam" id="PF01098">
    <property type="entry name" value="FTSW_RODA_SPOVE"/>
    <property type="match status" value="1"/>
</dbReference>
<keyword evidence="8 16" id="KW-0472">Membrane</keyword>
<feature type="transmembrane region" description="Helical" evidence="16">
    <location>
        <begin position="200"/>
        <end position="222"/>
    </location>
</feature>
<evidence type="ECO:0000256" key="12">
    <source>
        <dbReference type="ARBA" id="ARBA00041185"/>
    </source>
</evidence>
<proteinExistence type="inferred from homology"/>
<evidence type="ECO:0000256" key="3">
    <source>
        <dbReference type="ARBA" id="ARBA00022679"/>
    </source>
</evidence>
<evidence type="ECO:0000256" key="9">
    <source>
        <dbReference type="ARBA" id="ARBA00032370"/>
    </source>
</evidence>
<evidence type="ECO:0000313" key="18">
    <source>
        <dbReference type="Proteomes" id="UP001312908"/>
    </source>
</evidence>
<evidence type="ECO:0000313" key="17">
    <source>
        <dbReference type="EMBL" id="MEE8659343.1"/>
    </source>
</evidence>
<feature type="transmembrane region" description="Helical" evidence="16">
    <location>
        <begin position="56"/>
        <end position="74"/>
    </location>
</feature>
<evidence type="ECO:0000256" key="4">
    <source>
        <dbReference type="ARBA" id="ARBA00022692"/>
    </source>
</evidence>
<feature type="transmembrane region" description="Helical" evidence="16">
    <location>
        <begin position="311"/>
        <end position="330"/>
    </location>
</feature>
<feature type="transmembrane region" description="Helical" evidence="16">
    <location>
        <begin position="350"/>
        <end position="369"/>
    </location>
</feature>
<keyword evidence="6" id="KW-0573">Peptidoglycan synthesis</keyword>
<organism evidence="17 18">
    <name type="scientific">Sorlinia euscelidii</name>
    <dbReference type="NCBI Taxonomy" id="3081148"/>
    <lineage>
        <taxon>Bacteria</taxon>
        <taxon>Pseudomonadati</taxon>
        <taxon>Pseudomonadota</taxon>
        <taxon>Alphaproteobacteria</taxon>
        <taxon>Acetobacterales</taxon>
        <taxon>Acetobacteraceae</taxon>
        <taxon>Sorlinia</taxon>
    </lineage>
</organism>
<comment type="similarity">
    <text evidence="11">Belongs to the SEDS family. FtsW subfamily.</text>
</comment>
<evidence type="ECO:0000256" key="5">
    <source>
        <dbReference type="ARBA" id="ARBA00022960"/>
    </source>
</evidence>
<keyword evidence="2" id="KW-0328">Glycosyltransferase</keyword>
<feature type="transmembrane region" description="Helical" evidence="16">
    <location>
        <begin position="86"/>
        <end position="105"/>
    </location>
</feature>
<evidence type="ECO:0000256" key="11">
    <source>
        <dbReference type="ARBA" id="ARBA00038053"/>
    </source>
</evidence>